<dbReference type="STRING" id="1116472.MGMO_103c00110"/>
<evidence type="ECO:0000313" key="2">
    <source>
        <dbReference type="EMBL" id="ESS71444.1"/>
    </source>
</evidence>
<reference evidence="2 3" key="1">
    <citation type="journal article" date="2013" name="Genome Announc.">
        <title>Draft Genome Sequence of the Methanotrophic Gammaproteobacterium Methyloglobulus morosus DSM 22980 Strain KoM1.</title>
        <authorList>
            <person name="Poehlein A."/>
            <person name="Deutzmann J.S."/>
            <person name="Daniel R."/>
            <person name="Simeonova D.D."/>
        </authorList>
    </citation>
    <scope>NUCLEOTIDE SEQUENCE [LARGE SCALE GENOMIC DNA]</scope>
    <source>
        <strain evidence="2 3">KoM1</strain>
    </source>
</reference>
<dbReference type="SUPFAM" id="SSF53474">
    <property type="entry name" value="alpha/beta-Hydrolases"/>
    <property type="match status" value="1"/>
</dbReference>
<dbReference type="EMBL" id="AYLO01000098">
    <property type="protein sequence ID" value="ESS71444.1"/>
    <property type="molecule type" value="Genomic_DNA"/>
</dbReference>
<comment type="caution">
    <text evidence="2">The sequence shown here is derived from an EMBL/GenBank/DDBJ whole genome shotgun (WGS) entry which is preliminary data.</text>
</comment>
<dbReference type="InterPro" id="IPR050471">
    <property type="entry name" value="AB_hydrolase"/>
</dbReference>
<feature type="domain" description="AB hydrolase-1" evidence="1">
    <location>
        <begin position="34"/>
        <end position="276"/>
    </location>
</feature>
<protein>
    <submittedName>
        <fullName evidence="2">Alpha/beta hydrolase fold protein</fullName>
    </submittedName>
</protein>
<dbReference type="InterPro" id="IPR029058">
    <property type="entry name" value="AB_hydrolase_fold"/>
</dbReference>
<keyword evidence="3" id="KW-1185">Reference proteome</keyword>
<dbReference type="PATRIC" id="fig|1116472.3.peg.2792"/>
<organism evidence="2 3">
    <name type="scientific">Methyloglobulus morosus KoM1</name>
    <dbReference type="NCBI Taxonomy" id="1116472"/>
    <lineage>
        <taxon>Bacteria</taxon>
        <taxon>Pseudomonadati</taxon>
        <taxon>Pseudomonadota</taxon>
        <taxon>Gammaproteobacteria</taxon>
        <taxon>Methylococcales</taxon>
        <taxon>Methylococcaceae</taxon>
        <taxon>Methyloglobulus</taxon>
    </lineage>
</organism>
<evidence type="ECO:0000259" key="1">
    <source>
        <dbReference type="Pfam" id="PF00561"/>
    </source>
</evidence>
<sequence length="291" mass="32245">MLAGYVATDLISSVRHKMEQILKFCHYGANNGRIVIYFHGAPGAPEECVVFDRYAKENGLRFICFDRFTIGSSIVGEAYYQFLAQEISKLADGRQVDFIGFSIGAFIALQTCRYLPDGVKCLHLISAAAPLEAGDFLNAMAGKQVFQIAKAFPALFVLLSYWQELLALLFPNALFHLLFASAVGKDQVLADNAGFKASISKILRSCFVGNVQGYIREIIAYVQPWETTLSEISGNTLIWHGAEDNWSPKMMAEYLKSAIPGCSYIEIMEGLSHYSCLYEAVPKICKQLGKT</sequence>
<evidence type="ECO:0000313" key="3">
    <source>
        <dbReference type="Proteomes" id="UP000017842"/>
    </source>
</evidence>
<dbReference type="Gene3D" id="3.40.50.1820">
    <property type="entry name" value="alpha/beta hydrolase"/>
    <property type="match status" value="1"/>
</dbReference>
<dbReference type="GO" id="GO:0016787">
    <property type="term" value="F:hydrolase activity"/>
    <property type="evidence" value="ECO:0007669"/>
    <property type="project" value="UniProtKB-KW"/>
</dbReference>
<keyword evidence="2" id="KW-0378">Hydrolase</keyword>
<accession>V5BU89</accession>
<name>V5BU89_9GAMM</name>
<dbReference type="Proteomes" id="UP000017842">
    <property type="component" value="Unassembled WGS sequence"/>
</dbReference>
<dbReference type="eggNOG" id="COG1073">
    <property type="taxonomic scope" value="Bacteria"/>
</dbReference>
<dbReference type="PANTHER" id="PTHR43433:SF5">
    <property type="entry name" value="AB HYDROLASE-1 DOMAIN-CONTAINING PROTEIN"/>
    <property type="match status" value="1"/>
</dbReference>
<dbReference type="Pfam" id="PF00561">
    <property type="entry name" value="Abhydrolase_1"/>
    <property type="match status" value="1"/>
</dbReference>
<dbReference type="PANTHER" id="PTHR43433">
    <property type="entry name" value="HYDROLASE, ALPHA/BETA FOLD FAMILY PROTEIN"/>
    <property type="match status" value="1"/>
</dbReference>
<dbReference type="InterPro" id="IPR000073">
    <property type="entry name" value="AB_hydrolase_1"/>
</dbReference>
<dbReference type="AlphaFoldDB" id="V5BU89"/>
<proteinExistence type="predicted"/>
<gene>
    <name evidence="2" type="ORF">MGMO_103c00110</name>
</gene>